<evidence type="ECO:0000313" key="3">
    <source>
        <dbReference type="Proteomes" id="UP000032748"/>
    </source>
</evidence>
<dbReference type="KEGG" id="pcz:PCL1606_33750"/>
<evidence type="ECO:0000256" key="1">
    <source>
        <dbReference type="SAM" id="MobiDB-lite"/>
    </source>
</evidence>
<dbReference type="Proteomes" id="UP000032748">
    <property type="component" value="Chromosome"/>
</dbReference>
<feature type="region of interest" description="Disordered" evidence="1">
    <location>
        <begin position="1"/>
        <end position="28"/>
    </location>
</feature>
<evidence type="ECO:0000313" key="2">
    <source>
        <dbReference type="EMBL" id="AKA24825.1"/>
    </source>
</evidence>
<protein>
    <submittedName>
        <fullName evidence="2">Uncharacterized protein</fullName>
    </submittedName>
</protein>
<sequence length="135" mass="14549">MTFSDRCACGKAQGQTDEGQEEGTHQVRDPIQTAWAFSAPYSNSLYRQEKGRPVAAVDRNPVAAAEPQARLRSGAAPQGGVMGIRRCLAWRPLCGRSQPRWRSTAATGIDGNSVAAAEPKARLRSGRSPARRADE</sequence>
<gene>
    <name evidence="2" type="ORF">PCL1606_33750</name>
</gene>
<reference evidence="2 3" key="1">
    <citation type="journal article" date="2015" name="Mol. Plant Microbe Interact.">
        <title>Comparative Genomic Analysis of Pseudomonas chlororaphis PCL1606 Reveals New Insight into Antifungal Compounds Involved in Biocontrol.</title>
        <authorList>
            <person name="Calderon C.E."/>
            <person name="Ramos C."/>
            <person name="de Vicente A."/>
            <person name="Cazorla F.M."/>
        </authorList>
    </citation>
    <scope>NUCLEOTIDE SEQUENCE [LARGE SCALE GENOMIC DNA]</scope>
    <source>
        <strain evidence="2 3">PCL1606</strain>
    </source>
</reference>
<organism evidence="2 3">
    <name type="scientific">Pseudomonas chlororaphis</name>
    <dbReference type="NCBI Taxonomy" id="587753"/>
    <lineage>
        <taxon>Bacteria</taxon>
        <taxon>Pseudomonadati</taxon>
        <taxon>Pseudomonadota</taxon>
        <taxon>Gammaproteobacteria</taxon>
        <taxon>Pseudomonadales</taxon>
        <taxon>Pseudomonadaceae</taxon>
        <taxon>Pseudomonas</taxon>
    </lineage>
</organism>
<proteinExistence type="predicted"/>
<dbReference type="AlphaFoldDB" id="A0A0D5Y1A3"/>
<feature type="region of interest" description="Disordered" evidence="1">
    <location>
        <begin position="99"/>
        <end position="135"/>
    </location>
</feature>
<accession>A0A0D5Y1A3</accession>
<dbReference type="EMBL" id="CP011110">
    <property type="protein sequence ID" value="AKA24825.1"/>
    <property type="molecule type" value="Genomic_DNA"/>
</dbReference>
<name>A0A0D5Y1A3_9PSED</name>